<dbReference type="Proteomes" id="UP000059847">
    <property type="component" value="Chromosome"/>
</dbReference>
<feature type="transmembrane region" description="Helical" evidence="1">
    <location>
        <begin position="229"/>
        <end position="249"/>
    </location>
</feature>
<protein>
    <submittedName>
        <fullName evidence="2">Peptidase</fullName>
    </submittedName>
</protein>
<dbReference type="RefSeq" id="WP_062535426.1">
    <property type="nucleotide sequence ID" value="NZ_CP012678.1"/>
</dbReference>
<feature type="transmembrane region" description="Helical" evidence="1">
    <location>
        <begin position="392"/>
        <end position="417"/>
    </location>
</feature>
<feature type="transmembrane region" description="Helical" evidence="1">
    <location>
        <begin position="12"/>
        <end position="37"/>
    </location>
</feature>
<dbReference type="PANTHER" id="PTHR34219:SF5">
    <property type="entry name" value="BLR4505 PROTEIN"/>
    <property type="match status" value="1"/>
</dbReference>
<dbReference type="AlphaFoldDB" id="A0A0M3V993"/>
<keyword evidence="1" id="KW-1133">Transmembrane helix</keyword>
<dbReference type="EMBL" id="CP012678">
    <property type="protein sequence ID" value="ALF60237.1"/>
    <property type="molecule type" value="Genomic_DNA"/>
</dbReference>
<feature type="transmembrane region" description="Helical" evidence="1">
    <location>
        <begin position="155"/>
        <end position="176"/>
    </location>
</feature>
<name>A0A0M3V993_9GAMM</name>
<organism evidence="2 3">
    <name type="scientific">Psychrobacter urativorans</name>
    <dbReference type="NCBI Taxonomy" id="45610"/>
    <lineage>
        <taxon>Bacteria</taxon>
        <taxon>Pseudomonadati</taxon>
        <taxon>Pseudomonadota</taxon>
        <taxon>Gammaproteobacteria</taxon>
        <taxon>Moraxellales</taxon>
        <taxon>Moraxellaceae</taxon>
        <taxon>Psychrobacter</taxon>
    </lineage>
</organism>
<dbReference type="PANTHER" id="PTHR34219">
    <property type="entry name" value="IRON-REGULATED INNER MEMBRANE PROTEIN-RELATED"/>
    <property type="match status" value="1"/>
</dbReference>
<dbReference type="Pfam" id="PF03929">
    <property type="entry name" value="PepSY_TM"/>
    <property type="match status" value="1"/>
</dbReference>
<keyword evidence="1" id="KW-0812">Transmembrane</keyword>
<evidence type="ECO:0000313" key="2">
    <source>
        <dbReference type="EMBL" id="ALF60237.1"/>
    </source>
</evidence>
<gene>
    <name evidence="2" type="ORF">AOC03_09470</name>
</gene>
<evidence type="ECO:0000313" key="3">
    <source>
        <dbReference type="Proteomes" id="UP000059847"/>
    </source>
</evidence>
<dbReference type="OrthoDB" id="9816402at2"/>
<evidence type="ECO:0000256" key="1">
    <source>
        <dbReference type="SAM" id="Phobius"/>
    </source>
</evidence>
<keyword evidence="3" id="KW-1185">Reference proteome</keyword>
<sequence>MILFNPRPTCLWIHRYTGLAIAAFLIIAAITGSLLAFHDELDDIFNQRLAYVEDSQMSTLAIAVLHDKVVSAYPEYGFSTMPTAIEPKKSAVFIVDKFRGNNKVNPEPLFQEVYIHPFTGDILGTRDKEQWAWQNTMWKVFWLHRELLLGDIGKLILGVVSLVWTINCFIGFYLTFPRAVKNSSINDKSAIKKIPTKKRTSLLKRWLPAWKIRTKTNTFKLNYDLHHAFGLWLWVMLFVIAWSSVGFNLQQVYQPVMQVVVGLEGREGKGNKADKSSELVRSETGTANLVNKANSIEYLTKQANIAAQKNGLSVTQLLGMRWVEEDNQWQLRFKTNKDIGKKGGASSITVNAGDGSVERVNFAYQNASFGSKTDQWLSTLHMGHISQGVGHLLYQIFLALIGLAVAVLSGTGVYLWYKGRQQRLKAAQKYKRQSLELISITPYRQSPDDLDG</sequence>
<reference evidence="2 3" key="1">
    <citation type="submission" date="2015-09" db="EMBL/GenBank/DDBJ databases">
        <title>Complete genome of Psychrobacter urativorans R10.10B.</title>
        <authorList>
            <person name="See-Too W.S."/>
            <person name="Chan K.G."/>
        </authorList>
    </citation>
    <scope>NUCLEOTIDE SEQUENCE [LARGE SCALE GENOMIC DNA]</scope>
    <source>
        <strain evidence="2 3">R10.10B</strain>
    </source>
</reference>
<dbReference type="KEGG" id="pur:AOC03_09470"/>
<proteinExistence type="predicted"/>
<dbReference type="STRING" id="45610.AOC03_09470"/>
<dbReference type="InterPro" id="IPR005625">
    <property type="entry name" value="PepSY-ass_TM"/>
</dbReference>
<accession>A0A0M3V993</accession>
<keyword evidence="1" id="KW-0472">Membrane</keyword>